<evidence type="ECO:0000313" key="1">
    <source>
        <dbReference type="EMBL" id="VDO08559.1"/>
    </source>
</evidence>
<dbReference type="WBParaSite" id="BTMF_0000142101-mRNA-1">
    <property type="protein sequence ID" value="BTMF_0000142101-mRNA-1"/>
    <property type="gene ID" value="BTMF_0000142101"/>
</dbReference>
<reference evidence="3" key="1">
    <citation type="submission" date="2017-02" db="UniProtKB">
        <authorList>
            <consortium name="WormBaseParasite"/>
        </authorList>
    </citation>
    <scope>IDENTIFICATION</scope>
</reference>
<reference evidence="1 2" key="2">
    <citation type="submission" date="2018-11" db="EMBL/GenBank/DDBJ databases">
        <authorList>
            <consortium name="Pathogen Informatics"/>
        </authorList>
    </citation>
    <scope>NUCLEOTIDE SEQUENCE [LARGE SCALE GENOMIC DNA]</scope>
</reference>
<proteinExistence type="predicted"/>
<dbReference type="EMBL" id="UZAG01000479">
    <property type="protein sequence ID" value="VDO08559.1"/>
    <property type="molecule type" value="Genomic_DNA"/>
</dbReference>
<evidence type="ECO:0000313" key="3">
    <source>
        <dbReference type="WBParaSite" id="BTMF_0000142101-mRNA-1"/>
    </source>
</evidence>
<protein>
    <submittedName>
        <fullName evidence="1 3">Uncharacterized protein</fullName>
    </submittedName>
</protein>
<dbReference type="Proteomes" id="UP000280834">
    <property type="component" value="Unassembled WGS sequence"/>
</dbReference>
<keyword evidence="2" id="KW-1185">Reference proteome</keyword>
<organism evidence="3">
    <name type="scientific">Brugia timori</name>
    <dbReference type="NCBI Taxonomy" id="42155"/>
    <lineage>
        <taxon>Eukaryota</taxon>
        <taxon>Metazoa</taxon>
        <taxon>Ecdysozoa</taxon>
        <taxon>Nematoda</taxon>
        <taxon>Chromadorea</taxon>
        <taxon>Rhabditida</taxon>
        <taxon>Spirurina</taxon>
        <taxon>Spiruromorpha</taxon>
        <taxon>Filarioidea</taxon>
        <taxon>Onchocercidae</taxon>
        <taxon>Brugia</taxon>
    </lineage>
</organism>
<name>A0A0R3Q531_9BILA</name>
<gene>
    <name evidence="1" type="ORF">BTMF_LOCUS763</name>
</gene>
<sequence length="70" mass="8331">MVKRGLTENSAVLIERQRVGHASPIHYTWFSEDNCINMDFPQSHKQEFQKFQYERKKKETRISEKNSSVS</sequence>
<accession>A0A0R3Q531</accession>
<evidence type="ECO:0000313" key="2">
    <source>
        <dbReference type="Proteomes" id="UP000280834"/>
    </source>
</evidence>
<dbReference type="AlphaFoldDB" id="A0A0R3Q531"/>